<protein>
    <submittedName>
        <fullName evidence="2">Uncharacterized protein</fullName>
    </submittedName>
</protein>
<evidence type="ECO:0000313" key="2">
    <source>
        <dbReference type="EMBL" id="AVR57648.1"/>
    </source>
</evidence>
<dbReference type="EMBL" id="MF997423">
    <property type="protein sequence ID" value="AVR57648.1"/>
    <property type="molecule type" value="Genomic_DNA"/>
</dbReference>
<organism evidence="2">
    <name type="scientific">Surirella sp</name>
    <dbReference type="NCBI Taxonomy" id="1526603"/>
    <lineage>
        <taxon>Eukaryota</taxon>
        <taxon>Sar</taxon>
        <taxon>Stramenopiles</taxon>
        <taxon>Ochrophyta</taxon>
        <taxon>Bacillariophyta</taxon>
        <taxon>Bacillariophyceae</taxon>
        <taxon>Bacillariophycidae</taxon>
        <taxon>Surirellales</taxon>
        <taxon>Surirellaceae</taxon>
        <taxon>Surirella</taxon>
    </lineage>
</organism>
<name>A0A2R4A3K6_9STRA</name>
<accession>A0A2R4A3K6</accession>
<proteinExistence type="predicted"/>
<keyword evidence="1" id="KW-0732">Signal</keyword>
<feature type="signal peptide" evidence="1">
    <location>
        <begin position="1"/>
        <end position="22"/>
    </location>
</feature>
<dbReference type="AlphaFoldDB" id="A0A2R4A3K6"/>
<geneLocation type="mitochondrion" evidence="2"/>
<evidence type="ECO:0000256" key="1">
    <source>
        <dbReference type="SAM" id="SignalP"/>
    </source>
</evidence>
<keyword evidence="2" id="KW-0496">Mitochondrion</keyword>
<feature type="chain" id="PRO_5015344402" evidence="1">
    <location>
        <begin position="23"/>
        <end position="199"/>
    </location>
</feature>
<reference evidence="2" key="1">
    <citation type="submission" date="2017-09" db="EMBL/GenBank/DDBJ databases">
        <title>Comparative analysis of the mitochondrial genomes of 6 newly sequenced diatoms reveals group II introns in the barcoding region of cox1.</title>
        <authorList>
            <person name="Keepers K.G."/>
            <person name="Pogoda C.S."/>
            <person name="Kane N.C."/>
            <person name="Hamsher S.E."/>
            <person name="Stepanek J.G."/>
            <person name="Kociolek J.P."/>
        </authorList>
    </citation>
    <scope>NUCLEOTIDE SEQUENCE</scope>
</reference>
<gene>
    <name evidence="2" type="primary">orf4</name>
</gene>
<sequence>MFFVCRCFLFILVLKYFLREMAHDLDKKLEALAAYDHDMAQYGCKPDKVTRIAEEFNISVRTMSRWLAQRKKFQEEFPGQEFPGQKCLIQKFWLKIKVKHVQFVYDRLLVDVINNIRLLPNEITIIKINFNQLTTALNKEFKTNFYPKSVKSIISHICYSKKTVLDQFGINCSEEIFQKNFKTHLISKCKDRESFLAEQ</sequence>